<evidence type="ECO:0000256" key="2">
    <source>
        <dbReference type="ARBA" id="ARBA00023002"/>
    </source>
</evidence>
<dbReference type="Gene3D" id="3.40.50.720">
    <property type="entry name" value="NAD(P)-binding Rossmann-like Domain"/>
    <property type="match status" value="1"/>
</dbReference>
<dbReference type="PRINTS" id="PR00081">
    <property type="entry name" value="GDHRDH"/>
</dbReference>
<organism evidence="4 5">
    <name type="scientific">Clostridium oryzae</name>
    <dbReference type="NCBI Taxonomy" id="1450648"/>
    <lineage>
        <taxon>Bacteria</taxon>
        <taxon>Bacillati</taxon>
        <taxon>Bacillota</taxon>
        <taxon>Clostridia</taxon>
        <taxon>Eubacteriales</taxon>
        <taxon>Clostridiaceae</taxon>
        <taxon>Clostridium</taxon>
    </lineage>
</organism>
<sequence length="118" mass="13233">MRVVKCDVTAFDSIKNAIEEGINYFGKIDVLVNNAGFYTIGVLEAATEEHIRRQVETNLIGLINTTEEMLPHFREHKAGTIINLSSVAGRTTVPLQSLYILLNMLTLLLIFYIYSSNV</sequence>
<dbReference type="SUPFAM" id="SSF51735">
    <property type="entry name" value="NAD(P)-binding Rossmann-fold domains"/>
    <property type="match status" value="1"/>
</dbReference>
<name>A0A1V4IVV7_9CLOT</name>
<feature type="transmembrane region" description="Helical" evidence="3">
    <location>
        <begin position="98"/>
        <end position="115"/>
    </location>
</feature>
<dbReference type="PRINTS" id="PR00080">
    <property type="entry name" value="SDRFAMILY"/>
</dbReference>
<dbReference type="InterPro" id="IPR051911">
    <property type="entry name" value="SDR_oxidoreductase"/>
</dbReference>
<dbReference type="Proteomes" id="UP000190080">
    <property type="component" value="Unassembled WGS sequence"/>
</dbReference>
<comment type="caution">
    <text evidence="4">The sequence shown here is derived from an EMBL/GenBank/DDBJ whole genome shotgun (WGS) entry which is preliminary data.</text>
</comment>
<protein>
    <submittedName>
        <fullName evidence="4">3-oxoacyl-[acyl-carrier-protein] reductase FabG</fullName>
        <ecNumber evidence="4">1.1.1.100</ecNumber>
    </submittedName>
</protein>
<dbReference type="RefSeq" id="WP_169911528.1">
    <property type="nucleotide sequence ID" value="NZ_MZGV01000006.1"/>
</dbReference>
<dbReference type="PANTHER" id="PTHR43976">
    <property type="entry name" value="SHORT CHAIN DEHYDROGENASE"/>
    <property type="match status" value="1"/>
</dbReference>
<keyword evidence="2 4" id="KW-0560">Oxidoreductase</keyword>
<dbReference type="InterPro" id="IPR002347">
    <property type="entry name" value="SDR_fam"/>
</dbReference>
<proteinExistence type="inferred from homology"/>
<keyword evidence="3" id="KW-1133">Transmembrane helix</keyword>
<keyword evidence="3" id="KW-0812">Transmembrane</keyword>
<dbReference type="AlphaFoldDB" id="A0A1V4IVV7"/>
<dbReference type="GO" id="GO:0004316">
    <property type="term" value="F:3-oxoacyl-[acyl-carrier-protein] reductase (NADPH) activity"/>
    <property type="evidence" value="ECO:0007669"/>
    <property type="project" value="UniProtKB-EC"/>
</dbReference>
<evidence type="ECO:0000256" key="1">
    <source>
        <dbReference type="ARBA" id="ARBA00006484"/>
    </source>
</evidence>
<dbReference type="STRING" id="1450648.CLORY_09010"/>
<evidence type="ECO:0000313" key="4">
    <source>
        <dbReference type="EMBL" id="OPJ64029.1"/>
    </source>
</evidence>
<evidence type="ECO:0000313" key="5">
    <source>
        <dbReference type="Proteomes" id="UP000190080"/>
    </source>
</evidence>
<gene>
    <name evidence="4" type="primary">fabG_2</name>
    <name evidence="4" type="ORF">CLORY_09010</name>
</gene>
<dbReference type="Pfam" id="PF00106">
    <property type="entry name" value="adh_short"/>
    <property type="match status" value="1"/>
</dbReference>
<comment type="similarity">
    <text evidence="1">Belongs to the short-chain dehydrogenases/reductases (SDR) family.</text>
</comment>
<keyword evidence="3" id="KW-0472">Membrane</keyword>
<reference evidence="4 5" key="1">
    <citation type="submission" date="2017-03" db="EMBL/GenBank/DDBJ databases">
        <title>Genome sequence of Clostridium oryzae DSM 28571.</title>
        <authorList>
            <person name="Poehlein A."/>
            <person name="Daniel R."/>
        </authorList>
    </citation>
    <scope>NUCLEOTIDE SEQUENCE [LARGE SCALE GENOMIC DNA]</scope>
    <source>
        <strain evidence="4 5">DSM 28571</strain>
    </source>
</reference>
<dbReference type="InterPro" id="IPR036291">
    <property type="entry name" value="NAD(P)-bd_dom_sf"/>
</dbReference>
<evidence type="ECO:0000256" key="3">
    <source>
        <dbReference type="SAM" id="Phobius"/>
    </source>
</evidence>
<dbReference type="EMBL" id="MZGV01000006">
    <property type="protein sequence ID" value="OPJ64029.1"/>
    <property type="molecule type" value="Genomic_DNA"/>
</dbReference>
<keyword evidence="5" id="KW-1185">Reference proteome</keyword>
<dbReference type="EC" id="1.1.1.100" evidence="4"/>
<dbReference type="PANTHER" id="PTHR43976:SF16">
    <property type="entry name" value="SHORT-CHAIN DEHYDROGENASE_REDUCTASE FAMILY PROTEIN"/>
    <property type="match status" value="1"/>
</dbReference>
<accession>A0A1V4IVV7</accession>